<feature type="domain" description="Hemerythrin-like" evidence="1">
    <location>
        <begin position="50"/>
        <end position="174"/>
    </location>
</feature>
<sequence>MATPFSSIDGRGAGGVAVMAGPVNPIDPSAPSKTCLKISALKSPILIFLFFHKAIRSELDGLHRAAIAFATTGGDIKPLLERYHLFRSIYKHHCNAEDEVIFPALDIRVKNVARTYSLEHEGESVLFDQLFELLNSSMQNEESYRRELASRTGALQTSIDQHMSKEEEQVFPLLIEKFSLEEQASLAWQFLCSIPVNMMTEFLPWLSSSISSDEHQDMHKCLSKIIPEEKLLQQVRIYLAVIFSWMKGGKIV</sequence>
<evidence type="ECO:0000259" key="1">
    <source>
        <dbReference type="Pfam" id="PF01814"/>
    </source>
</evidence>
<reference evidence="2" key="1">
    <citation type="submission" date="2019-03" db="EMBL/GenBank/DDBJ databases">
        <authorList>
            <person name="Mank J."/>
            <person name="Almeida P."/>
        </authorList>
    </citation>
    <scope>NUCLEOTIDE SEQUENCE</scope>
    <source>
        <strain evidence="2">78183</strain>
    </source>
</reference>
<evidence type="ECO:0000313" key="2">
    <source>
        <dbReference type="EMBL" id="VFU59252.1"/>
    </source>
</evidence>
<dbReference type="Pfam" id="PF01814">
    <property type="entry name" value="Hemerythrin"/>
    <property type="match status" value="1"/>
</dbReference>
<gene>
    <name evidence="2" type="ORF">SVIM_LOCUS436130</name>
</gene>
<dbReference type="EMBL" id="CAADRP010002029">
    <property type="protein sequence ID" value="VFU59252.1"/>
    <property type="molecule type" value="Genomic_DNA"/>
</dbReference>
<dbReference type="CDD" id="cd12108">
    <property type="entry name" value="Hr-like"/>
    <property type="match status" value="1"/>
</dbReference>
<name>A0A6N2N0I0_SALVM</name>
<dbReference type="Gene3D" id="1.20.120.520">
    <property type="entry name" value="nmb1532 protein domain like"/>
    <property type="match status" value="1"/>
</dbReference>
<protein>
    <recommendedName>
        <fullName evidence="1">Hemerythrin-like domain-containing protein</fullName>
    </recommendedName>
</protein>
<accession>A0A6N2N0I0</accession>
<dbReference type="AlphaFoldDB" id="A0A6N2N0I0"/>
<dbReference type="InterPro" id="IPR012312">
    <property type="entry name" value="Hemerythrin-like"/>
</dbReference>
<organism evidence="2">
    <name type="scientific">Salix viminalis</name>
    <name type="common">Common osier</name>
    <name type="synonym">Basket willow</name>
    <dbReference type="NCBI Taxonomy" id="40686"/>
    <lineage>
        <taxon>Eukaryota</taxon>
        <taxon>Viridiplantae</taxon>
        <taxon>Streptophyta</taxon>
        <taxon>Embryophyta</taxon>
        <taxon>Tracheophyta</taxon>
        <taxon>Spermatophyta</taxon>
        <taxon>Magnoliopsida</taxon>
        <taxon>eudicotyledons</taxon>
        <taxon>Gunneridae</taxon>
        <taxon>Pentapetalae</taxon>
        <taxon>rosids</taxon>
        <taxon>fabids</taxon>
        <taxon>Malpighiales</taxon>
        <taxon>Salicaceae</taxon>
        <taxon>Saliceae</taxon>
        <taxon>Salix</taxon>
    </lineage>
</organism>
<proteinExistence type="predicted"/>